<dbReference type="Proteomes" id="UP000503820">
    <property type="component" value="Unassembled WGS sequence"/>
</dbReference>
<evidence type="ECO:0000313" key="3">
    <source>
        <dbReference type="Proteomes" id="UP000503820"/>
    </source>
</evidence>
<dbReference type="GO" id="GO:0032259">
    <property type="term" value="P:methylation"/>
    <property type="evidence" value="ECO:0007669"/>
    <property type="project" value="UniProtKB-KW"/>
</dbReference>
<evidence type="ECO:0000313" key="2">
    <source>
        <dbReference type="EMBL" id="GFM38125.1"/>
    </source>
</evidence>
<dbReference type="GO" id="GO:0008168">
    <property type="term" value="F:methyltransferase activity"/>
    <property type="evidence" value="ECO:0007669"/>
    <property type="project" value="UniProtKB-KW"/>
</dbReference>
<keyword evidence="2" id="KW-0489">Methyltransferase</keyword>
<dbReference type="PANTHER" id="PTHR34203:SF15">
    <property type="entry name" value="SLL1173 PROTEIN"/>
    <property type="match status" value="1"/>
</dbReference>
<feature type="domain" description="Methyltransferase FkbM" evidence="1">
    <location>
        <begin position="90"/>
        <end position="261"/>
    </location>
</feature>
<dbReference type="Gene3D" id="3.40.50.150">
    <property type="entry name" value="Vaccinia Virus protein VP39"/>
    <property type="match status" value="1"/>
</dbReference>
<dbReference type="AlphaFoldDB" id="A0A7J0BY58"/>
<dbReference type="NCBIfam" id="TIGR01444">
    <property type="entry name" value="fkbM_fam"/>
    <property type="match status" value="1"/>
</dbReference>
<gene>
    <name evidence="2" type="ORF">DSM19430T_28090</name>
</gene>
<dbReference type="InterPro" id="IPR029063">
    <property type="entry name" value="SAM-dependent_MTases_sf"/>
</dbReference>
<comment type="caution">
    <text evidence="2">The sequence shown here is derived from an EMBL/GenBank/DDBJ whole genome shotgun (WGS) entry which is preliminary data.</text>
</comment>
<reference evidence="2 3" key="1">
    <citation type="submission" date="2020-05" db="EMBL/GenBank/DDBJ databases">
        <title>Draft genome sequence of Desulfovibrio psychrotolerans JS1T.</title>
        <authorList>
            <person name="Ueno A."/>
            <person name="Tamazawa S."/>
            <person name="Tamamura S."/>
            <person name="Murakami T."/>
            <person name="Kiyama T."/>
            <person name="Inomata H."/>
            <person name="Amano Y."/>
            <person name="Miyakawa K."/>
            <person name="Tamaki H."/>
            <person name="Naganuma T."/>
            <person name="Kaneko K."/>
        </authorList>
    </citation>
    <scope>NUCLEOTIDE SEQUENCE [LARGE SCALE GENOMIC DNA]</scope>
    <source>
        <strain evidence="2 3">JS1</strain>
    </source>
</reference>
<dbReference type="PANTHER" id="PTHR34203">
    <property type="entry name" value="METHYLTRANSFERASE, FKBM FAMILY PROTEIN"/>
    <property type="match status" value="1"/>
</dbReference>
<accession>A0A7J0BY58</accession>
<dbReference type="InterPro" id="IPR052514">
    <property type="entry name" value="SAM-dependent_MTase"/>
</dbReference>
<evidence type="ECO:0000259" key="1">
    <source>
        <dbReference type="Pfam" id="PF05050"/>
    </source>
</evidence>
<name>A0A7J0BY58_9BACT</name>
<dbReference type="Pfam" id="PF05050">
    <property type="entry name" value="Methyltransf_21"/>
    <property type="match status" value="1"/>
</dbReference>
<dbReference type="SUPFAM" id="SSF53335">
    <property type="entry name" value="S-adenosyl-L-methionine-dependent methyltransferases"/>
    <property type="match status" value="1"/>
</dbReference>
<keyword evidence="2" id="KW-0808">Transferase</keyword>
<dbReference type="EMBL" id="BLVP01000035">
    <property type="protein sequence ID" value="GFM38125.1"/>
    <property type="molecule type" value="Genomic_DNA"/>
</dbReference>
<sequence>MTDTKRKLTRLYAWLISLPLVMLPRNKHLAFRAMLAEDMVPTATVKTKHSTLKLHCPGRLLAYRANTFHTKEPETLAWIDSFEPGDVFWDIGANVGLYSLYAGSRGTQVLSFEPAAPNFYLLCKNVHLNDLGKMVTPLCIALGGSNGLLPLSMSSMDLGGAEFSLNEQAGSISGAGSVQLAIEFKQQVMSYTIDSLVREQGIPFPNHIKVDVDGIEELILSNGVQTLADPKVKTLALETNMDDTGFVERITALVESLGFKLYLRERSPIFDNTRYQNFYNSFYRKVGQP</sequence>
<organism evidence="2 3">
    <name type="scientific">Desulfovibrio psychrotolerans</name>
    <dbReference type="NCBI Taxonomy" id="415242"/>
    <lineage>
        <taxon>Bacteria</taxon>
        <taxon>Pseudomonadati</taxon>
        <taxon>Thermodesulfobacteriota</taxon>
        <taxon>Desulfovibrionia</taxon>
        <taxon>Desulfovibrionales</taxon>
        <taxon>Desulfovibrionaceae</taxon>
        <taxon>Desulfovibrio</taxon>
    </lineage>
</organism>
<dbReference type="InterPro" id="IPR006342">
    <property type="entry name" value="FkbM_mtfrase"/>
</dbReference>
<keyword evidence="3" id="KW-1185">Reference proteome</keyword>
<protein>
    <submittedName>
        <fullName evidence="2">Methyltransferase</fullName>
    </submittedName>
</protein>
<proteinExistence type="predicted"/>
<dbReference type="RefSeq" id="WP_174410754.1">
    <property type="nucleotide sequence ID" value="NZ_BLVP01000035.1"/>
</dbReference>